<dbReference type="PRINTS" id="PR00081">
    <property type="entry name" value="GDHRDH"/>
</dbReference>
<dbReference type="PANTHER" id="PTHR43639">
    <property type="entry name" value="OXIDOREDUCTASE, SHORT-CHAIN DEHYDROGENASE/REDUCTASE FAMILY (AFU_ORTHOLOGUE AFUA_5G02870)"/>
    <property type="match status" value="1"/>
</dbReference>
<evidence type="ECO:0000313" key="4">
    <source>
        <dbReference type="Proteomes" id="UP001499884"/>
    </source>
</evidence>
<dbReference type="Proteomes" id="UP001499884">
    <property type="component" value="Unassembled WGS sequence"/>
</dbReference>
<evidence type="ECO:0008006" key="5">
    <source>
        <dbReference type="Google" id="ProtNLM"/>
    </source>
</evidence>
<evidence type="ECO:0000256" key="2">
    <source>
        <dbReference type="ARBA" id="ARBA00023002"/>
    </source>
</evidence>
<comment type="caution">
    <text evidence="3">The sequence shown here is derived from an EMBL/GenBank/DDBJ whole genome shotgun (WGS) entry which is preliminary data.</text>
</comment>
<dbReference type="RefSeq" id="WP_345645381.1">
    <property type="nucleotide sequence ID" value="NZ_BAABEP010000013.1"/>
</dbReference>
<sequence length="261" mass="26709">MSGLREPSTGGSSLGLEGRVALVTGATRGLGLAIARKLCACGSDVLLNYGHSDEDAERAIDALAPLKGTATAVRGDLSDARALPRILEEAGARYGRLDVLVHNAATWTRMGPAAADLAALHRDVATALDPLLTAVPLLPELMKAGGGRVIAISSTGAHRVVPGYLGLGVAKAALESLVRYLAVALSPYGIAANAVSTAKLDKGHTTGQAYRQARELARRTPAGRLTTPADVADVVALLCTDEAAWLRGQVVTADGGLGLLP</sequence>
<name>A0ABP7EWP7_9ACTN</name>
<reference evidence="4" key="1">
    <citation type="journal article" date="2019" name="Int. J. Syst. Evol. Microbiol.">
        <title>The Global Catalogue of Microorganisms (GCM) 10K type strain sequencing project: providing services to taxonomists for standard genome sequencing and annotation.</title>
        <authorList>
            <consortium name="The Broad Institute Genomics Platform"/>
            <consortium name="The Broad Institute Genome Sequencing Center for Infectious Disease"/>
            <person name="Wu L."/>
            <person name="Ma J."/>
        </authorList>
    </citation>
    <scope>NUCLEOTIDE SEQUENCE [LARGE SCALE GENOMIC DNA]</scope>
    <source>
        <strain evidence="4">JCM 30846</strain>
    </source>
</reference>
<organism evidence="3 4">
    <name type="scientific">Streptomyces tremellae</name>
    <dbReference type="NCBI Taxonomy" id="1124239"/>
    <lineage>
        <taxon>Bacteria</taxon>
        <taxon>Bacillati</taxon>
        <taxon>Actinomycetota</taxon>
        <taxon>Actinomycetes</taxon>
        <taxon>Kitasatosporales</taxon>
        <taxon>Streptomycetaceae</taxon>
        <taxon>Streptomyces</taxon>
    </lineage>
</organism>
<gene>
    <name evidence="3" type="ORF">GCM10023082_25040</name>
</gene>
<dbReference type="PANTHER" id="PTHR43639:SF1">
    <property type="entry name" value="SHORT-CHAIN DEHYDROGENASE_REDUCTASE FAMILY PROTEIN"/>
    <property type="match status" value="1"/>
</dbReference>
<evidence type="ECO:0000256" key="1">
    <source>
        <dbReference type="ARBA" id="ARBA00006484"/>
    </source>
</evidence>
<dbReference type="EMBL" id="BAABEP010000013">
    <property type="protein sequence ID" value="GAA3726040.1"/>
    <property type="molecule type" value="Genomic_DNA"/>
</dbReference>
<evidence type="ECO:0000313" key="3">
    <source>
        <dbReference type="EMBL" id="GAA3726040.1"/>
    </source>
</evidence>
<dbReference type="InterPro" id="IPR002347">
    <property type="entry name" value="SDR_fam"/>
</dbReference>
<dbReference type="InterPro" id="IPR036291">
    <property type="entry name" value="NAD(P)-bd_dom_sf"/>
</dbReference>
<dbReference type="Gene3D" id="3.40.50.720">
    <property type="entry name" value="NAD(P)-binding Rossmann-like Domain"/>
    <property type="match status" value="1"/>
</dbReference>
<keyword evidence="4" id="KW-1185">Reference proteome</keyword>
<dbReference type="Pfam" id="PF13561">
    <property type="entry name" value="adh_short_C2"/>
    <property type="match status" value="1"/>
</dbReference>
<protein>
    <recommendedName>
        <fullName evidence="5">Short-chain dehydrogenase</fullName>
    </recommendedName>
</protein>
<dbReference type="SUPFAM" id="SSF51735">
    <property type="entry name" value="NAD(P)-binding Rossmann-fold domains"/>
    <property type="match status" value="1"/>
</dbReference>
<keyword evidence="2" id="KW-0560">Oxidoreductase</keyword>
<comment type="similarity">
    <text evidence="1">Belongs to the short-chain dehydrogenases/reductases (SDR) family.</text>
</comment>
<accession>A0ABP7EWP7</accession>
<proteinExistence type="inferred from homology"/>